<organism evidence="2 3">
    <name type="scientific">Reticulomyxa filosa</name>
    <dbReference type="NCBI Taxonomy" id="46433"/>
    <lineage>
        <taxon>Eukaryota</taxon>
        <taxon>Sar</taxon>
        <taxon>Rhizaria</taxon>
        <taxon>Retaria</taxon>
        <taxon>Foraminifera</taxon>
        <taxon>Monothalamids</taxon>
        <taxon>Reticulomyxidae</taxon>
        <taxon>Reticulomyxa</taxon>
    </lineage>
</organism>
<dbReference type="AlphaFoldDB" id="X6NBC7"/>
<reference evidence="2 3" key="1">
    <citation type="journal article" date="2013" name="Curr. Biol.">
        <title>The Genome of the Foraminiferan Reticulomyxa filosa.</title>
        <authorList>
            <person name="Glockner G."/>
            <person name="Hulsmann N."/>
            <person name="Schleicher M."/>
            <person name="Noegel A.A."/>
            <person name="Eichinger L."/>
            <person name="Gallinger C."/>
            <person name="Pawlowski J."/>
            <person name="Sierra R."/>
            <person name="Euteneuer U."/>
            <person name="Pillet L."/>
            <person name="Moustafa A."/>
            <person name="Platzer M."/>
            <person name="Groth M."/>
            <person name="Szafranski K."/>
            <person name="Schliwa M."/>
        </authorList>
    </citation>
    <scope>NUCLEOTIDE SEQUENCE [LARGE SCALE GENOMIC DNA]</scope>
</reference>
<protein>
    <submittedName>
        <fullName evidence="2">Uncharacterized protein</fullName>
    </submittedName>
</protein>
<keyword evidence="3" id="KW-1185">Reference proteome</keyword>
<dbReference type="EMBL" id="ASPP01009830">
    <property type="protein sequence ID" value="ETO23595.1"/>
    <property type="molecule type" value="Genomic_DNA"/>
</dbReference>
<proteinExistence type="predicted"/>
<evidence type="ECO:0000313" key="3">
    <source>
        <dbReference type="Proteomes" id="UP000023152"/>
    </source>
</evidence>
<evidence type="ECO:0000313" key="2">
    <source>
        <dbReference type="EMBL" id="ETO23595.1"/>
    </source>
</evidence>
<name>X6NBC7_RETFI</name>
<comment type="caution">
    <text evidence="2">The sequence shown here is derived from an EMBL/GenBank/DDBJ whole genome shotgun (WGS) entry which is preliminary data.</text>
</comment>
<feature type="non-terminal residue" evidence="2">
    <location>
        <position position="221"/>
    </location>
</feature>
<evidence type="ECO:0000256" key="1">
    <source>
        <dbReference type="SAM" id="MobiDB-lite"/>
    </source>
</evidence>
<dbReference type="Proteomes" id="UP000023152">
    <property type="component" value="Unassembled WGS sequence"/>
</dbReference>
<gene>
    <name evidence="2" type="ORF">RFI_13585</name>
</gene>
<sequence>MHLWDYMLSCLGGRLDWVPFSHLLKNYSFEVSQTSPGSRRKKGWKREQKRKASGQDGMTSSSEYLRTLLTLGYDPNAVANNDDNNPADIKHIVTDSNGMCYMVLNFEHLISTMLCGKRFYRLEFQFSDMALRKLIELIYSIPYHEDETTESVMNLFQKTGSNSSFGFDAKLSVPLLIDSDQSNSKKDITYGKPILVFGPNCCKNVHLSILKDLNTAAWGRF</sequence>
<feature type="region of interest" description="Disordered" evidence="1">
    <location>
        <begin position="33"/>
        <end position="59"/>
    </location>
</feature>
<feature type="compositionally biased region" description="Basic residues" evidence="1">
    <location>
        <begin position="38"/>
        <end position="52"/>
    </location>
</feature>
<accession>X6NBC7</accession>